<evidence type="ECO:0000256" key="5">
    <source>
        <dbReference type="ARBA" id="ARBA00022840"/>
    </source>
</evidence>
<dbReference type="InterPro" id="IPR027417">
    <property type="entry name" value="P-loop_NTPase"/>
</dbReference>
<dbReference type="Gene3D" id="1.20.5.4130">
    <property type="match status" value="1"/>
</dbReference>
<dbReference type="PANTHER" id="PTHR36766">
    <property type="entry name" value="PLANT BROAD-SPECTRUM MILDEW RESISTANCE PROTEIN RPW8"/>
    <property type="match status" value="1"/>
</dbReference>
<dbReference type="InterPro" id="IPR032675">
    <property type="entry name" value="LRR_dom_sf"/>
</dbReference>
<comment type="caution">
    <text evidence="10">The sequence shown here is derived from an EMBL/GenBank/DDBJ whole genome shotgun (WGS) entry which is preliminary data.</text>
</comment>
<feature type="domain" description="Disease resistance N-terminal" evidence="7">
    <location>
        <begin position="8"/>
        <end position="98"/>
    </location>
</feature>
<dbReference type="GO" id="GO:0051707">
    <property type="term" value="P:response to other organism"/>
    <property type="evidence" value="ECO:0007669"/>
    <property type="project" value="UniProtKB-ARBA"/>
</dbReference>
<dbReference type="GO" id="GO:0043531">
    <property type="term" value="F:ADP binding"/>
    <property type="evidence" value="ECO:0007669"/>
    <property type="project" value="InterPro"/>
</dbReference>
<keyword evidence="3" id="KW-0547">Nucleotide-binding</keyword>
<dbReference type="Pfam" id="PF25019">
    <property type="entry name" value="LRR_R13L1-DRL21"/>
    <property type="match status" value="1"/>
</dbReference>
<proteinExistence type="predicted"/>
<dbReference type="InterPro" id="IPR058922">
    <property type="entry name" value="WHD_DRP"/>
</dbReference>
<keyword evidence="4" id="KW-0611">Plant defense</keyword>
<evidence type="ECO:0000256" key="4">
    <source>
        <dbReference type="ARBA" id="ARBA00022821"/>
    </source>
</evidence>
<dbReference type="FunFam" id="1.10.10.10:FF:000322">
    <property type="entry name" value="Probable disease resistance protein At1g63360"/>
    <property type="match status" value="1"/>
</dbReference>
<evidence type="ECO:0000256" key="2">
    <source>
        <dbReference type="ARBA" id="ARBA00022737"/>
    </source>
</evidence>
<name>A0AAW1WE57_RUBAR</name>
<evidence type="ECO:0000259" key="7">
    <source>
        <dbReference type="Pfam" id="PF18052"/>
    </source>
</evidence>
<dbReference type="InterPro" id="IPR056789">
    <property type="entry name" value="LRR_R13L1-DRL21"/>
</dbReference>
<evidence type="ECO:0000259" key="8">
    <source>
        <dbReference type="Pfam" id="PF23559"/>
    </source>
</evidence>
<accession>A0AAW1WE57</accession>
<keyword evidence="1" id="KW-0433">Leucine-rich repeat</keyword>
<dbReference type="Proteomes" id="UP001457282">
    <property type="component" value="Unassembled WGS sequence"/>
</dbReference>
<dbReference type="InterPro" id="IPR036388">
    <property type="entry name" value="WH-like_DNA-bd_sf"/>
</dbReference>
<keyword evidence="11" id="KW-1185">Reference proteome</keyword>
<gene>
    <name evidence="10" type="ORF">M0R45_031597</name>
</gene>
<dbReference type="Gene3D" id="1.10.10.10">
    <property type="entry name" value="Winged helix-like DNA-binding domain superfamily/Winged helix DNA-binding domain"/>
    <property type="match status" value="1"/>
</dbReference>
<sequence>MVTLATPVVEIALEKLSSVVFEEFLGITNIRDDLEALRGTLTDIRELLGFLEKNRTSSSNGFAQMNNWVTKLQIAAYDAGDMIEFWAAEYDQWKKEKQVRILSLPFASKFRFQHRELNDLREITARINKILQDGQIFKTIIGSPSVPRSENLSRQTGSLPNKIVEGRGDDIDNIIRLLIPDEEANDGGSIAFIPIVGMGGLGKTTLAQLVYNNERVENHFKRKFWVSVTENFDQTRIFKGMLESSTTPFDANISFEALQGTVLELVAEKRFLLVLDDLWTNNYMALEPLENILKRGASGSKVLVTSRNNEVSRITGAKSSYSLRHFNDNESRSLFEKIVFEGRNSPDELEEYAEQIVKRCNGLPLAVKQMGGMLRGITDVSEWRYIARSSEIWEPKNDVVLPALQLSCNHLSPTLKQCFAYCSLFPKAYIFDKNELVKLWIAEAFIEPHKGIRTEDIGSRSFKELSDRFFFETLAEDESKYKMHDLIHDLAQSISTPFFLQVKDNFPKDFGEVSRHVSLISNIVEQPLSEIIKKSNKLRTLLMLAGIHFTAFGKTPGEIFNSLKYMRTLDLSSSSLQELSDSIKNLKLLRYLDLSKTEIRKLPDSICNLYHLETLKLLQCPWLFTLPSKLKNLVNLRHLELDEMFWYKALTLPESIGCLTSLHNLHKFQIGCKKGYKLEELKKMKYLTGLLHISHLENAVDAGEVNLKEKEMIEKVVFEWSSSNLNLQDEEVKQVLEDLQPPPRVEEIQICHYRSYEFPIWMRYRKFDNLYSIYLNHCTRIKILSLGELPKLREVRLKNMPEMMEWNEDRDLQCLSSLNISGCPKLTKLPILFSALRTLKIKKCESLDTVPLGPVEVVRLADNPVLKHWTEVTATLMRVEDGRPVIIPCMTSHLLKEANIINCPELQTLPTELYLEKLEISGCKKLSTLPDEHHAKLLQVLALDACHDETLVGMIPSCEVLYSLVISNIPNLICLPKCPGLPKLQALYIHDCADLEYLSNQENRLFDGFNSLKLLSICNCPKLVTLPAEGLPTSLQVLTIGACESLSSFGHVEALAKLTSLGDLYIEDCPAILSLPETGLSASLRHLSIRGCPSLIITCRKDGSDWPKIKDIDDREIEEPPSEPWYRNLRGLKRKWVSE</sequence>
<feature type="domain" description="NB-ARC" evidence="6">
    <location>
        <begin position="185"/>
        <end position="343"/>
    </location>
</feature>
<dbReference type="InterPro" id="IPR002182">
    <property type="entry name" value="NB-ARC"/>
</dbReference>
<evidence type="ECO:0000259" key="9">
    <source>
        <dbReference type="Pfam" id="PF25019"/>
    </source>
</evidence>
<feature type="domain" description="Disease resistance protein winged helix" evidence="8">
    <location>
        <begin position="424"/>
        <end position="491"/>
    </location>
</feature>
<dbReference type="Pfam" id="PF23559">
    <property type="entry name" value="WHD_DRP"/>
    <property type="match status" value="1"/>
</dbReference>
<evidence type="ECO:0000313" key="10">
    <source>
        <dbReference type="EMBL" id="KAK9923165.1"/>
    </source>
</evidence>
<keyword evidence="5" id="KW-0067">ATP-binding</keyword>
<dbReference type="EMBL" id="JBEDUW010000006">
    <property type="protein sequence ID" value="KAK9923165.1"/>
    <property type="molecule type" value="Genomic_DNA"/>
</dbReference>
<keyword evidence="2" id="KW-0677">Repeat</keyword>
<dbReference type="InterPro" id="IPR042197">
    <property type="entry name" value="Apaf_helical"/>
</dbReference>
<dbReference type="SUPFAM" id="SSF52058">
    <property type="entry name" value="L domain-like"/>
    <property type="match status" value="2"/>
</dbReference>
<dbReference type="GO" id="GO:0005524">
    <property type="term" value="F:ATP binding"/>
    <property type="evidence" value="ECO:0007669"/>
    <property type="project" value="UniProtKB-KW"/>
</dbReference>
<dbReference type="PRINTS" id="PR00364">
    <property type="entry name" value="DISEASERSIST"/>
</dbReference>
<evidence type="ECO:0000313" key="11">
    <source>
        <dbReference type="Proteomes" id="UP001457282"/>
    </source>
</evidence>
<evidence type="ECO:0000256" key="3">
    <source>
        <dbReference type="ARBA" id="ARBA00022741"/>
    </source>
</evidence>
<evidence type="ECO:0000259" key="6">
    <source>
        <dbReference type="Pfam" id="PF00931"/>
    </source>
</evidence>
<dbReference type="AlphaFoldDB" id="A0AAW1WE57"/>
<dbReference type="Gene3D" id="3.80.10.10">
    <property type="entry name" value="Ribonuclease Inhibitor"/>
    <property type="match status" value="2"/>
</dbReference>
<dbReference type="GO" id="GO:0006952">
    <property type="term" value="P:defense response"/>
    <property type="evidence" value="ECO:0007669"/>
    <property type="project" value="UniProtKB-KW"/>
</dbReference>
<protein>
    <submittedName>
        <fullName evidence="10">Uncharacterized protein</fullName>
    </submittedName>
</protein>
<organism evidence="10 11">
    <name type="scientific">Rubus argutus</name>
    <name type="common">Southern blackberry</name>
    <dbReference type="NCBI Taxonomy" id="59490"/>
    <lineage>
        <taxon>Eukaryota</taxon>
        <taxon>Viridiplantae</taxon>
        <taxon>Streptophyta</taxon>
        <taxon>Embryophyta</taxon>
        <taxon>Tracheophyta</taxon>
        <taxon>Spermatophyta</taxon>
        <taxon>Magnoliopsida</taxon>
        <taxon>eudicotyledons</taxon>
        <taxon>Gunneridae</taxon>
        <taxon>Pentapetalae</taxon>
        <taxon>rosids</taxon>
        <taxon>fabids</taxon>
        <taxon>Rosales</taxon>
        <taxon>Rosaceae</taxon>
        <taxon>Rosoideae</taxon>
        <taxon>Rosoideae incertae sedis</taxon>
        <taxon>Rubus</taxon>
    </lineage>
</organism>
<dbReference type="SUPFAM" id="SSF52540">
    <property type="entry name" value="P-loop containing nucleoside triphosphate hydrolases"/>
    <property type="match status" value="1"/>
</dbReference>
<dbReference type="PANTHER" id="PTHR36766:SF40">
    <property type="entry name" value="DISEASE RESISTANCE PROTEIN RGA3"/>
    <property type="match status" value="1"/>
</dbReference>
<dbReference type="Gene3D" id="1.10.8.430">
    <property type="entry name" value="Helical domain of apoptotic protease-activating factors"/>
    <property type="match status" value="1"/>
</dbReference>
<dbReference type="Pfam" id="PF00931">
    <property type="entry name" value="NB-ARC"/>
    <property type="match status" value="1"/>
</dbReference>
<feature type="domain" description="R13L1/DRL21-like LRR repeat region" evidence="9">
    <location>
        <begin position="678"/>
        <end position="800"/>
    </location>
</feature>
<evidence type="ECO:0000256" key="1">
    <source>
        <dbReference type="ARBA" id="ARBA00022614"/>
    </source>
</evidence>
<dbReference type="Pfam" id="PF18052">
    <property type="entry name" value="Rx_N"/>
    <property type="match status" value="1"/>
</dbReference>
<dbReference type="Gene3D" id="3.40.50.300">
    <property type="entry name" value="P-loop containing nucleotide triphosphate hydrolases"/>
    <property type="match status" value="1"/>
</dbReference>
<dbReference type="InterPro" id="IPR041118">
    <property type="entry name" value="Rx_N"/>
</dbReference>
<reference evidence="10 11" key="1">
    <citation type="journal article" date="2023" name="G3 (Bethesda)">
        <title>A chromosome-length genome assembly and annotation of blackberry (Rubus argutus, cv. 'Hillquist').</title>
        <authorList>
            <person name="Bruna T."/>
            <person name="Aryal R."/>
            <person name="Dudchenko O."/>
            <person name="Sargent D.J."/>
            <person name="Mead D."/>
            <person name="Buti M."/>
            <person name="Cavallini A."/>
            <person name="Hytonen T."/>
            <person name="Andres J."/>
            <person name="Pham M."/>
            <person name="Weisz D."/>
            <person name="Mascagni F."/>
            <person name="Usai G."/>
            <person name="Natali L."/>
            <person name="Bassil N."/>
            <person name="Fernandez G.E."/>
            <person name="Lomsadze A."/>
            <person name="Armour M."/>
            <person name="Olukolu B."/>
            <person name="Poorten T."/>
            <person name="Britton C."/>
            <person name="Davik J."/>
            <person name="Ashrafi H."/>
            <person name="Aiden E.L."/>
            <person name="Borodovsky M."/>
            <person name="Worthington M."/>
        </authorList>
    </citation>
    <scope>NUCLEOTIDE SEQUENCE [LARGE SCALE GENOMIC DNA]</scope>
    <source>
        <strain evidence="10">PI 553951</strain>
    </source>
</reference>